<comment type="subcellular location">
    <subcellularLocation>
        <location evidence="1">Plastid</location>
    </subcellularLocation>
</comment>
<comment type="function">
    <text evidence="8">RNA helicase.</text>
</comment>
<accession>A0A328CWY1</accession>
<dbReference type="PANTHER" id="PTHR24031">
    <property type="entry name" value="RNA HELICASE"/>
    <property type="match status" value="1"/>
</dbReference>
<dbReference type="SMART" id="SM01178">
    <property type="entry name" value="DUF4217"/>
    <property type="match status" value="1"/>
</dbReference>
<keyword evidence="4 7" id="KW-0347">Helicase</keyword>
<feature type="region of interest" description="Disordered" evidence="9">
    <location>
        <begin position="668"/>
        <end position="735"/>
    </location>
</feature>
<dbReference type="GO" id="GO:0005524">
    <property type="term" value="F:ATP binding"/>
    <property type="evidence" value="ECO:0007669"/>
    <property type="project" value="UniProtKB-UniRule"/>
</dbReference>
<dbReference type="Proteomes" id="UP000249390">
    <property type="component" value="Unassembled WGS sequence"/>
</dbReference>
<keyword evidence="6 8" id="KW-0694">RNA-binding</keyword>
<dbReference type="CDD" id="cd18787">
    <property type="entry name" value="SF2_C_DEAD"/>
    <property type="match status" value="1"/>
</dbReference>
<evidence type="ECO:0000256" key="1">
    <source>
        <dbReference type="ARBA" id="ARBA00004474"/>
    </source>
</evidence>
<dbReference type="GO" id="GO:0003723">
    <property type="term" value="F:RNA binding"/>
    <property type="evidence" value="ECO:0007669"/>
    <property type="project" value="UniProtKB-UniRule"/>
</dbReference>
<organism evidence="12 13">
    <name type="scientific">Cuscuta australis</name>
    <dbReference type="NCBI Taxonomy" id="267555"/>
    <lineage>
        <taxon>Eukaryota</taxon>
        <taxon>Viridiplantae</taxon>
        <taxon>Streptophyta</taxon>
        <taxon>Embryophyta</taxon>
        <taxon>Tracheophyta</taxon>
        <taxon>Spermatophyta</taxon>
        <taxon>Magnoliopsida</taxon>
        <taxon>eudicotyledons</taxon>
        <taxon>Gunneridae</taxon>
        <taxon>Pentapetalae</taxon>
        <taxon>asterids</taxon>
        <taxon>lamiids</taxon>
        <taxon>Solanales</taxon>
        <taxon>Convolvulaceae</taxon>
        <taxon>Cuscuteae</taxon>
        <taxon>Cuscuta</taxon>
        <taxon>Cuscuta subgen. Grammica</taxon>
        <taxon>Cuscuta sect. Cleistogrammica</taxon>
    </lineage>
</organism>
<evidence type="ECO:0000313" key="13">
    <source>
        <dbReference type="Proteomes" id="UP000249390"/>
    </source>
</evidence>
<dbReference type="GO" id="GO:0003724">
    <property type="term" value="F:RNA helicase activity"/>
    <property type="evidence" value="ECO:0007669"/>
    <property type="project" value="UniProtKB-EC"/>
</dbReference>
<dbReference type="InterPro" id="IPR001650">
    <property type="entry name" value="Helicase_C-like"/>
</dbReference>
<evidence type="ECO:0000256" key="2">
    <source>
        <dbReference type="ARBA" id="ARBA00022741"/>
    </source>
</evidence>
<evidence type="ECO:0000256" key="5">
    <source>
        <dbReference type="ARBA" id="ARBA00022840"/>
    </source>
</evidence>
<keyword evidence="2 7" id="KW-0547">Nucleotide-binding</keyword>
<sequence>MGKAKSQKDKNHKIQRWESEINEIKLLEEWIDSGKPECGVNPLSIEPLPDEAPVGRQADGSFSKYVGCTRFRQLPLSKKTRDGLAGAKYKIMTDIQRASLPHALCGRDILGAAKTGSGKTLAFVIPVLEKLHKARWGPEDGVGCIILSPTRELADQLFDILRSVGKHHEFSAGMLIGGRKDIDTEKERVNGMNILVCTPGRLLQHMDETLNFDCSQLQILVLDEADRILDEGFKKQLNAIISQLPKHRQTLLFSATQKKSIKDLARLSLKDPEYLSVHEDSITATPSGLMQTAMVVPLDQKLDMLWSFIKKHLNKKILVFLSSCKQVKFVHEAFRKLRPGIPLKCLHGKMKIEKRMAILSQFCEETRSVLFSTDLASRGLDFNKAIDWVVQVDCPEDCAAYLHRVGRTARYISIGKSLLFVMPSETKIVERLEEKKIPLQVTKANAEFLQSISGLLGALLVESPELRLLAQRAFATYVKSIYIRSDKEIFDVTKLPLEEFSASLGLPMIPRLRFLKQKLKGKTVSEALAAMPERNENLLEFPIKKPDAVESDDDDDTLISKDTLTASNIKIVGPADNMPASRVLKKKKLKIHAGRPYGTRVVFDEKGDTLPPLAKLAEAVVDGDKVSLDINKVNERYANLRKELKMVDKDDKDLDRRRRKEKRLKEKMKLKRGRDRECEEEEEEEEGDHLCSDADARRGKTGNKRIRFDSDDDDDDGKENGETSKAGMRTDPISLAEQEELALKLLSNMHS</sequence>
<dbReference type="Gene3D" id="3.40.50.300">
    <property type="entry name" value="P-loop containing nucleotide triphosphate hydrolases"/>
    <property type="match status" value="2"/>
</dbReference>
<dbReference type="PROSITE" id="PS00039">
    <property type="entry name" value="DEAD_ATP_HELICASE"/>
    <property type="match status" value="1"/>
</dbReference>
<dbReference type="Pfam" id="PF13959">
    <property type="entry name" value="CTE_SPB4"/>
    <property type="match status" value="1"/>
</dbReference>
<evidence type="ECO:0000256" key="8">
    <source>
        <dbReference type="RuleBase" id="RU365068"/>
    </source>
</evidence>
<dbReference type="EC" id="3.6.4.13" evidence="8"/>
<comment type="similarity">
    <text evidence="7">Belongs to the DEAD box helicase family.</text>
</comment>
<dbReference type="Pfam" id="PF00270">
    <property type="entry name" value="DEAD"/>
    <property type="match status" value="1"/>
</dbReference>
<dbReference type="InterPro" id="IPR000629">
    <property type="entry name" value="RNA-helicase_DEAD-box_CS"/>
</dbReference>
<dbReference type="InterPro" id="IPR011545">
    <property type="entry name" value="DEAD/DEAH_box_helicase_dom"/>
</dbReference>
<comment type="caution">
    <text evidence="12">The sequence shown here is derived from an EMBL/GenBank/DDBJ whole genome shotgun (WGS) entry which is preliminary data.</text>
</comment>
<keyword evidence="13" id="KW-1185">Reference proteome</keyword>
<evidence type="ECO:0000256" key="7">
    <source>
        <dbReference type="RuleBase" id="RU000492"/>
    </source>
</evidence>
<evidence type="ECO:0000256" key="3">
    <source>
        <dbReference type="ARBA" id="ARBA00022801"/>
    </source>
</evidence>
<evidence type="ECO:0000256" key="6">
    <source>
        <dbReference type="ARBA" id="ARBA00022884"/>
    </source>
</evidence>
<keyword evidence="3 7" id="KW-0378">Hydrolase</keyword>
<feature type="domain" description="Helicase ATP-binding" evidence="10">
    <location>
        <begin position="100"/>
        <end position="275"/>
    </location>
</feature>
<feature type="compositionally biased region" description="Acidic residues" evidence="9">
    <location>
        <begin position="678"/>
        <end position="687"/>
    </location>
</feature>
<comment type="catalytic activity">
    <reaction evidence="8">
        <text>ATP + H2O = ADP + phosphate + H(+)</text>
        <dbReference type="Rhea" id="RHEA:13065"/>
        <dbReference type="ChEBI" id="CHEBI:15377"/>
        <dbReference type="ChEBI" id="CHEBI:15378"/>
        <dbReference type="ChEBI" id="CHEBI:30616"/>
        <dbReference type="ChEBI" id="CHEBI:43474"/>
        <dbReference type="ChEBI" id="CHEBI:456216"/>
        <dbReference type="EC" id="3.6.4.13"/>
    </reaction>
</comment>
<dbReference type="GO" id="GO:0009536">
    <property type="term" value="C:plastid"/>
    <property type="evidence" value="ECO:0007669"/>
    <property type="project" value="UniProtKB-SubCell"/>
</dbReference>
<dbReference type="EMBL" id="NQVE01000215">
    <property type="protein sequence ID" value="RAL37754.1"/>
    <property type="molecule type" value="Genomic_DNA"/>
</dbReference>
<dbReference type="InterPro" id="IPR025313">
    <property type="entry name" value="SPB4-like_CTE"/>
</dbReference>
<name>A0A328CWY1_9ASTE</name>
<protein>
    <recommendedName>
        <fullName evidence="8">ATP-dependent RNA helicase</fullName>
        <ecNumber evidence="8">3.6.4.13</ecNumber>
    </recommendedName>
</protein>
<dbReference type="PROSITE" id="PS51192">
    <property type="entry name" value="HELICASE_ATP_BIND_1"/>
    <property type="match status" value="1"/>
</dbReference>
<reference evidence="12 13" key="1">
    <citation type="submission" date="2018-06" db="EMBL/GenBank/DDBJ databases">
        <title>The Genome of Cuscuta australis (Dodder) Provides Insight into the Evolution of Plant Parasitism.</title>
        <authorList>
            <person name="Liu H."/>
        </authorList>
    </citation>
    <scope>NUCLEOTIDE SEQUENCE [LARGE SCALE GENOMIC DNA]</scope>
    <source>
        <strain evidence="13">cv. Yunnan</strain>
        <tissue evidence="12">Vines</tissue>
    </source>
</reference>
<evidence type="ECO:0000313" key="12">
    <source>
        <dbReference type="EMBL" id="RAL37754.1"/>
    </source>
</evidence>
<feature type="compositionally biased region" description="Basic and acidic residues" evidence="9">
    <location>
        <begin position="688"/>
        <end position="698"/>
    </location>
</feature>
<evidence type="ECO:0000256" key="9">
    <source>
        <dbReference type="SAM" id="MobiDB-lite"/>
    </source>
</evidence>
<dbReference type="PROSITE" id="PS51194">
    <property type="entry name" value="HELICASE_CTER"/>
    <property type="match status" value="1"/>
</dbReference>
<dbReference type="InterPro" id="IPR014001">
    <property type="entry name" value="Helicase_ATP-bd"/>
</dbReference>
<proteinExistence type="inferred from homology"/>
<dbReference type="SMART" id="SM00487">
    <property type="entry name" value="DEXDc"/>
    <property type="match status" value="1"/>
</dbReference>
<feature type="domain" description="Helicase C-terminal" evidence="11">
    <location>
        <begin position="297"/>
        <end position="450"/>
    </location>
</feature>
<dbReference type="AlphaFoldDB" id="A0A328CWY1"/>
<gene>
    <name evidence="12" type="ORF">DM860_000448</name>
</gene>
<evidence type="ECO:0000259" key="11">
    <source>
        <dbReference type="PROSITE" id="PS51194"/>
    </source>
</evidence>
<dbReference type="SUPFAM" id="SSF52540">
    <property type="entry name" value="P-loop containing nucleoside triphosphate hydrolases"/>
    <property type="match status" value="2"/>
</dbReference>
<dbReference type="InterPro" id="IPR027417">
    <property type="entry name" value="P-loop_NTPase"/>
</dbReference>
<dbReference type="GO" id="GO:0016887">
    <property type="term" value="F:ATP hydrolysis activity"/>
    <property type="evidence" value="ECO:0007669"/>
    <property type="project" value="RHEA"/>
</dbReference>
<dbReference type="SMART" id="SM00490">
    <property type="entry name" value="HELICc"/>
    <property type="match status" value="1"/>
</dbReference>
<evidence type="ECO:0000256" key="4">
    <source>
        <dbReference type="ARBA" id="ARBA00022806"/>
    </source>
</evidence>
<dbReference type="Pfam" id="PF00271">
    <property type="entry name" value="Helicase_C"/>
    <property type="match status" value="1"/>
</dbReference>
<comment type="domain">
    <text evidence="8">The Q motif is unique to and characteristic of the DEAD box family of RNA helicases and controls ATP binding and hydrolysis.</text>
</comment>
<evidence type="ECO:0000259" key="10">
    <source>
        <dbReference type="PROSITE" id="PS51192"/>
    </source>
</evidence>
<keyword evidence="5 7" id="KW-0067">ATP-binding</keyword>
<dbReference type="CDD" id="cd17941">
    <property type="entry name" value="DEADc_DDX10"/>
    <property type="match status" value="1"/>
</dbReference>